<sequence length="117" mass="12993">MTASANGPCIVTILQVNISSATNLELSHLKTDSLENVKFVAGVDPKFPFFDFNHLKTDSLENVKFVACVDPKFPFFEFNSKTASSWTKLYFYGVSNSFIIPNGSTLKFKATLRLGKT</sequence>
<proteinExistence type="predicted"/>
<name>A0AC35F2L3_9BILA</name>
<reference evidence="2" key="1">
    <citation type="submission" date="2022-11" db="UniProtKB">
        <authorList>
            <consortium name="WormBaseParasite"/>
        </authorList>
    </citation>
    <scope>IDENTIFICATION</scope>
</reference>
<dbReference type="Proteomes" id="UP000887580">
    <property type="component" value="Unplaced"/>
</dbReference>
<dbReference type="WBParaSite" id="PS1159_v2.g13180.t1">
    <property type="protein sequence ID" value="PS1159_v2.g13180.t1"/>
    <property type="gene ID" value="PS1159_v2.g13180"/>
</dbReference>
<evidence type="ECO:0000313" key="1">
    <source>
        <dbReference type="Proteomes" id="UP000887580"/>
    </source>
</evidence>
<protein>
    <submittedName>
        <fullName evidence="2">Uncharacterized protein</fullName>
    </submittedName>
</protein>
<accession>A0AC35F2L3</accession>
<evidence type="ECO:0000313" key="2">
    <source>
        <dbReference type="WBParaSite" id="PS1159_v2.g13180.t1"/>
    </source>
</evidence>
<organism evidence="1 2">
    <name type="scientific">Panagrolaimus sp. PS1159</name>
    <dbReference type="NCBI Taxonomy" id="55785"/>
    <lineage>
        <taxon>Eukaryota</taxon>
        <taxon>Metazoa</taxon>
        <taxon>Ecdysozoa</taxon>
        <taxon>Nematoda</taxon>
        <taxon>Chromadorea</taxon>
        <taxon>Rhabditida</taxon>
        <taxon>Tylenchina</taxon>
        <taxon>Panagrolaimomorpha</taxon>
        <taxon>Panagrolaimoidea</taxon>
        <taxon>Panagrolaimidae</taxon>
        <taxon>Panagrolaimus</taxon>
    </lineage>
</organism>